<sequence length="48" mass="6088">NRHKLKHRRLHLNTRKHFFTGRVIKHWHRLHREVVESPFLEIFKSHLD</sequence>
<protein>
    <submittedName>
        <fullName evidence="1">Uncharacterized protein</fullName>
    </submittedName>
</protein>
<evidence type="ECO:0000313" key="1">
    <source>
        <dbReference type="EMBL" id="KFP97484.1"/>
    </source>
</evidence>
<evidence type="ECO:0000313" key="2">
    <source>
        <dbReference type="Proteomes" id="UP000054379"/>
    </source>
</evidence>
<reference evidence="1 2" key="1">
    <citation type="submission" date="2014-04" db="EMBL/GenBank/DDBJ databases">
        <title>Genome evolution of avian class.</title>
        <authorList>
            <person name="Zhang G."/>
            <person name="Li C."/>
        </authorList>
    </citation>
    <scope>NUCLEOTIDE SEQUENCE [LARGE SCALE GENOMIC DNA]</scope>
    <source>
        <strain evidence="1">BGI_N329</strain>
    </source>
</reference>
<name>A0A091NW68_HALAL</name>
<gene>
    <name evidence="1" type="ORF">N329_03313</name>
</gene>
<accession>A0A091NW68</accession>
<dbReference type="EMBL" id="KK643596">
    <property type="protein sequence ID" value="KFP97484.1"/>
    <property type="molecule type" value="Genomic_DNA"/>
</dbReference>
<dbReference type="AlphaFoldDB" id="A0A091NW68"/>
<dbReference type="Proteomes" id="UP000054379">
    <property type="component" value="Unassembled WGS sequence"/>
</dbReference>
<feature type="non-terminal residue" evidence="1">
    <location>
        <position position="1"/>
    </location>
</feature>
<feature type="non-terminal residue" evidence="1">
    <location>
        <position position="48"/>
    </location>
</feature>
<organism evidence="1 2">
    <name type="scientific">Haliaeetus albicilla</name>
    <name type="common">White-tailed sea-eagle</name>
    <name type="synonym">Falco albicilla</name>
    <dbReference type="NCBI Taxonomy" id="8969"/>
    <lineage>
        <taxon>Eukaryota</taxon>
        <taxon>Metazoa</taxon>
        <taxon>Chordata</taxon>
        <taxon>Craniata</taxon>
        <taxon>Vertebrata</taxon>
        <taxon>Euteleostomi</taxon>
        <taxon>Archelosauria</taxon>
        <taxon>Archosauria</taxon>
        <taxon>Dinosauria</taxon>
        <taxon>Saurischia</taxon>
        <taxon>Theropoda</taxon>
        <taxon>Coelurosauria</taxon>
        <taxon>Aves</taxon>
        <taxon>Neognathae</taxon>
        <taxon>Neoaves</taxon>
        <taxon>Telluraves</taxon>
        <taxon>Accipitrimorphae</taxon>
        <taxon>Accipitriformes</taxon>
        <taxon>Accipitridae</taxon>
        <taxon>Accipitrinae</taxon>
        <taxon>Haliaeetus</taxon>
    </lineage>
</organism>
<proteinExistence type="predicted"/>